<dbReference type="RefSeq" id="WP_172309147.1">
    <property type="nucleotide sequence ID" value="NZ_WOEY01000017.1"/>
</dbReference>
<dbReference type="EMBL" id="WOEY01000017">
    <property type="protein sequence ID" value="NPT40516.1"/>
    <property type="molecule type" value="Genomic_DNA"/>
</dbReference>
<dbReference type="Pfam" id="PF03466">
    <property type="entry name" value="LysR_substrate"/>
    <property type="match status" value="1"/>
</dbReference>
<evidence type="ECO:0000313" key="6">
    <source>
        <dbReference type="EMBL" id="NPT40516.1"/>
    </source>
</evidence>
<evidence type="ECO:0000259" key="5">
    <source>
        <dbReference type="PROSITE" id="PS50931"/>
    </source>
</evidence>
<evidence type="ECO:0000256" key="2">
    <source>
        <dbReference type="ARBA" id="ARBA00023015"/>
    </source>
</evidence>
<sequence>MNKLQAMRVFVRVVEVGSFTGAVRQFNTTTGYASRAISNLEAHLRVRLLNRTTRRIAPTEAGVRYLQRCKQILAYVDQAEAEASGAEVHLTGKLRVHAINSFGQHYLVPIVHRYQQRHPDVHIDLTLAQRAPDLLGEGYDVALALMQSLPDSNLVWQRLGSEFSIACASPGYLKRNGVPKAPSDLKRHTCLQTVTPVSPADQWLFDGPNGRETFSHGAASFRVNVTETAAIAASEGMGIGLIPVHSAINDLRSGKLVWIMPEYTSQTLNLYALYPSHQYLDAKVRAWVELLRDELPATLAADQLELPRYARTAPSTDLLLPSWVPEGVIAGVPREPSSNC</sequence>
<reference evidence="6 7" key="1">
    <citation type="submission" date="2019-11" db="EMBL/GenBank/DDBJ databases">
        <title>Metabolism of dissolved organic matter in forest soils.</title>
        <authorList>
            <person name="Cyle K.T."/>
            <person name="Wilhelm R.C."/>
            <person name="Martinez C.E."/>
        </authorList>
    </citation>
    <scope>NUCLEOTIDE SEQUENCE [LARGE SCALE GENOMIC DNA]</scope>
    <source>
        <strain evidence="6 7">1N</strain>
    </source>
</reference>
<comment type="caution">
    <text evidence="6">The sequence shown here is derived from an EMBL/GenBank/DDBJ whole genome shotgun (WGS) entry which is preliminary data.</text>
</comment>
<dbReference type="InterPro" id="IPR036388">
    <property type="entry name" value="WH-like_DNA-bd_sf"/>
</dbReference>
<dbReference type="Gene3D" id="1.10.10.10">
    <property type="entry name" value="Winged helix-like DNA-binding domain superfamily/Winged helix DNA-binding domain"/>
    <property type="match status" value="1"/>
</dbReference>
<feature type="domain" description="HTH lysR-type" evidence="5">
    <location>
        <begin position="1"/>
        <end position="59"/>
    </location>
</feature>
<dbReference type="PROSITE" id="PS50931">
    <property type="entry name" value="HTH_LYSR"/>
    <property type="match status" value="1"/>
</dbReference>
<dbReference type="InterPro" id="IPR005119">
    <property type="entry name" value="LysR_subst-bd"/>
</dbReference>
<keyword evidence="4" id="KW-0804">Transcription</keyword>
<dbReference type="SUPFAM" id="SSF53850">
    <property type="entry name" value="Periplasmic binding protein-like II"/>
    <property type="match status" value="1"/>
</dbReference>
<dbReference type="Pfam" id="PF00126">
    <property type="entry name" value="HTH_1"/>
    <property type="match status" value="1"/>
</dbReference>
<dbReference type="SUPFAM" id="SSF46785">
    <property type="entry name" value="Winged helix' DNA-binding domain"/>
    <property type="match status" value="1"/>
</dbReference>
<evidence type="ECO:0000256" key="4">
    <source>
        <dbReference type="ARBA" id="ARBA00023163"/>
    </source>
</evidence>
<dbReference type="PANTHER" id="PTHR30537">
    <property type="entry name" value="HTH-TYPE TRANSCRIPTIONAL REGULATOR"/>
    <property type="match status" value="1"/>
</dbReference>
<name>A0ABX2BK16_9BURK</name>
<accession>A0ABX2BK16</accession>
<protein>
    <submittedName>
        <fullName evidence="6">LysR family transcriptional regulator</fullName>
    </submittedName>
</protein>
<dbReference type="Proteomes" id="UP000652198">
    <property type="component" value="Unassembled WGS sequence"/>
</dbReference>
<dbReference type="PANTHER" id="PTHR30537:SF5">
    <property type="entry name" value="HTH-TYPE TRANSCRIPTIONAL ACTIVATOR TTDR-RELATED"/>
    <property type="match status" value="1"/>
</dbReference>
<dbReference type="InterPro" id="IPR000847">
    <property type="entry name" value="LysR_HTH_N"/>
</dbReference>
<evidence type="ECO:0000256" key="3">
    <source>
        <dbReference type="ARBA" id="ARBA00023125"/>
    </source>
</evidence>
<keyword evidence="3" id="KW-0238">DNA-binding</keyword>
<dbReference type="CDD" id="cd08422">
    <property type="entry name" value="PBP2_CrgA_like"/>
    <property type="match status" value="1"/>
</dbReference>
<keyword evidence="2" id="KW-0805">Transcription regulation</keyword>
<organism evidence="6 7">
    <name type="scientific">Paraburkholderia solitsugae</name>
    <dbReference type="NCBI Taxonomy" id="2675748"/>
    <lineage>
        <taxon>Bacteria</taxon>
        <taxon>Pseudomonadati</taxon>
        <taxon>Pseudomonadota</taxon>
        <taxon>Betaproteobacteria</taxon>
        <taxon>Burkholderiales</taxon>
        <taxon>Burkholderiaceae</taxon>
        <taxon>Paraburkholderia</taxon>
    </lineage>
</organism>
<proteinExistence type="inferred from homology"/>
<evidence type="ECO:0000256" key="1">
    <source>
        <dbReference type="ARBA" id="ARBA00009437"/>
    </source>
</evidence>
<gene>
    <name evidence="6" type="ORF">GNZ12_04160</name>
</gene>
<evidence type="ECO:0000313" key="7">
    <source>
        <dbReference type="Proteomes" id="UP000652198"/>
    </source>
</evidence>
<keyword evidence="7" id="KW-1185">Reference proteome</keyword>
<dbReference type="InterPro" id="IPR058163">
    <property type="entry name" value="LysR-type_TF_proteobact-type"/>
</dbReference>
<dbReference type="InterPro" id="IPR036390">
    <property type="entry name" value="WH_DNA-bd_sf"/>
</dbReference>
<dbReference type="Gene3D" id="3.40.190.290">
    <property type="match status" value="1"/>
</dbReference>
<comment type="similarity">
    <text evidence="1">Belongs to the LysR transcriptional regulatory family.</text>
</comment>